<dbReference type="InterPro" id="IPR013783">
    <property type="entry name" value="Ig-like_fold"/>
</dbReference>
<evidence type="ECO:0000313" key="6">
    <source>
        <dbReference type="EMBL" id="KAF1086044.1"/>
    </source>
</evidence>
<dbReference type="GO" id="GO:0008810">
    <property type="term" value="F:cellulase activity"/>
    <property type="evidence" value="ECO:0007669"/>
    <property type="project" value="UniProtKB-EC"/>
</dbReference>
<dbReference type="InterPro" id="IPR036116">
    <property type="entry name" value="FN3_sf"/>
</dbReference>
<dbReference type="Pfam" id="PF00963">
    <property type="entry name" value="Cohesin"/>
    <property type="match status" value="1"/>
</dbReference>
<dbReference type="CDD" id="cd08548">
    <property type="entry name" value="Type_I_cohesin_like"/>
    <property type="match status" value="1"/>
</dbReference>
<accession>A0A9D2WRI2</accession>
<dbReference type="Gene3D" id="2.60.40.680">
    <property type="match status" value="1"/>
</dbReference>
<dbReference type="PANTHER" id="PTHR43308">
    <property type="entry name" value="OUTER MEMBRANE PROTEIN ALPHA-RELATED"/>
    <property type="match status" value="1"/>
</dbReference>
<feature type="domain" description="SLH" evidence="5">
    <location>
        <begin position="959"/>
        <end position="1014"/>
    </location>
</feature>
<sequence>MLHKDKCSFNKTTRVLVFMLALVLCAFGAMTAMAQTDTTPPTFDYSTPADGATKVDLALQVVCCYFNENEILDAEKCKLDLITFKDSSGEDVVLDDVYGKDIQLNQLVITPKAWLKADTTYIINIPYGAIQDHAGNPAEAVTITFSTGEEIDLPDTVPAVKTGAATAITGTSATLNGTIENNGGAPVTEYGFIWTADNTNWQTVVIDTNDYTGQFSYDITGLTAGGSYSYKAFARNSEGSGYGDQVTFATSNPPSGENKSPTVKTNEAEVNGNTAALNGSIISSGGADIAEYGFEYSSDFSTWTKRVAGTNNHIGSYSADLGELSEGTTYYYKSYAVNSVGTGYGYVSAFSTATDADTVISAPIDVAGEAGSLVQVPIKLNSLGNVAGLQFDIKCDNGLLTYESFAAGDFTPADEFSTNLNELENGAVRVLIYNPQNDANIEQGEGSVVVLSFRVAQDAQPGDSCALKLSGFEAVESDAGIIENVVAIDGFFAVPQQDVVDLPTVQTLDAANITKVSATIKGMVEAAGSSAVTEYGFEWTTDQANWTKEVLGDSEPYGAFSKDLSGLTENTTYYFKSYAVNDSGTAYGAVKSFTTLEAPTVEEPTAPVVETKDASSVDRTSAVLNGRVVGNGGAALNEYGFQWSKDQAEWTTELVGTEDVSGNFSFKLSNLQSGTTYYFKAFAGNEIDRTYGDTLNFKTKSSSSGGGGGGGSSCSRPVVKKYDPAKDAKNVAVDAKVSVTFDIKVAKVSNDALDKITIEDADGNEVGGIDVTIDDDILTIDHDDFALNTEYTVTIPEDTVRCSKSNSSSYYNKVISWKFNTITGQADNEPGINCTFVDVPNSHWAYDVITDLCRQEIISGYPDGTFKPANNITRAEFAKIIVEAMELAEEKPVDPSFTDVSSNAWYYGYVEAAAKAGLVKGYNSGQFMPNAQITREQIAAILVRALDKESTALANASAATDFADDQAIAAWARGYVVTAVAEGLVGGYPDNTFGPQKNATRAEASAMISRFLEK</sequence>
<dbReference type="OrthoDB" id="900053at2"/>
<dbReference type="Proteomes" id="UP000798488">
    <property type="component" value="Unassembled WGS sequence"/>
</dbReference>
<evidence type="ECO:0000313" key="7">
    <source>
        <dbReference type="Proteomes" id="UP000798488"/>
    </source>
</evidence>
<keyword evidence="6" id="KW-0378">Hydrolase</keyword>
<feature type="signal peptide" evidence="3">
    <location>
        <begin position="1"/>
        <end position="34"/>
    </location>
</feature>
<organism evidence="6 7">
    <name type="scientific">Sporotomaculum syntrophicum</name>
    <dbReference type="NCBI Taxonomy" id="182264"/>
    <lineage>
        <taxon>Bacteria</taxon>
        <taxon>Bacillati</taxon>
        <taxon>Bacillota</taxon>
        <taxon>Clostridia</taxon>
        <taxon>Eubacteriales</taxon>
        <taxon>Desulfallaceae</taxon>
        <taxon>Sporotomaculum</taxon>
    </lineage>
</organism>
<dbReference type="SUPFAM" id="SSF49265">
    <property type="entry name" value="Fibronectin type III"/>
    <property type="match status" value="2"/>
</dbReference>
<comment type="caution">
    <text evidence="6">The sequence shown here is derived from an EMBL/GenBank/DDBJ whole genome shotgun (WGS) entry which is preliminary data.</text>
</comment>
<dbReference type="GO" id="GO:0000272">
    <property type="term" value="P:polysaccharide catabolic process"/>
    <property type="evidence" value="ECO:0007669"/>
    <property type="project" value="InterPro"/>
</dbReference>
<dbReference type="InterPro" id="IPR032812">
    <property type="entry name" value="SbsA_Ig"/>
</dbReference>
<proteinExistence type="predicted"/>
<keyword evidence="6" id="KW-0326">Glycosidase</keyword>
<dbReference type="GO" id="GO:0030246">
    <property type="term" value="F:carbohydrate binding"/>
    <property type="evidence" value="ECO:0007669"/>
    <property type="project" value="InterPro"/>
</dbReference>
<dbReference type="InterPro" id="IPR001119">
    <property type="entry name" value="SLH_dom"/>
</dbReference>
<feature type="domain" description="Fibronectin type-III" evidence="4">
    <location>
        <begin position="157"/>
        <end position="253"/>
    </location>
</feature>
<dbReference type="AlphaFoldDB" id="A0A9D2WRI2"/>
<reference evidence="6" key="1">
    <citation type="submission" date="2016-02" db="EMBL/GenBank/DDBJ databases">
        <title>Draft Genome Sequence of Sporotomaculum syntrophicum Strain FB, a Syntrophic Benzoate Degrader.</title>
        <authorList>
            <person name="Nobu M.K."/>
            <person name="Narihiro T."/>
            <person name="Qiu Y.-L."/>
            <person name="Ohashi A."/>
            <person name="Liu W.-T."/>
            <person name="Yuji S."/>
        </authorList>
    </citation>
    <scope>NUCLEOTIDE SEQUENCE</scope>
    <source>
        <strain evidence="6">FB</strain>
    </source>
</reference>
<protein>
    <submittedName>
        <fullName evidence="6">Endoglucanase</fullName>
        <ecNumber evidence="6">3.2.1.4</ecNumber>
    </submittedName>
</protein>
<dbReference type="Gene3D" id="2.60.40.10">
    <property type="entry name" value="Immunoglobulins"/>
    <property type="match status" value="4"/>
</dbReference>
<dbReference type="InterPro" id="IPR003961">
    <property type="entry name" value="FN3_dom"/>
</dbReference>
<feature type="domain" description="SLH" evidence="5">
    <location>
        <begin position="896"/>
        <end position="956"/>
    </location>
</feature>
<evidence type="ECO:0000259" key="4">
    <source>
        <dbReference type="PROSITE" id="PS50853"/>
    </source>
</evidence>
<dbReference type="InterPro" id="IPR051465">
    <property type="entry name" value="Cell_Envelope_Struct_Comp"/>
</dbReference>
<keyword evidence="7" id="KW-1185">Reference proteome</keyword>
<dbReference type="InterPro" id="IPR008965">
    <property type="entry name" value="CBM2/CBM3_carb-bd_dom_sf"/>
</dbReference>
<dbReference type="Pfam" id="PF00395">
    <property type="entry name" value="SLH"/>
    <property type="match status" value="3"/>
</dbReference>
<evidence type="ECO:0000259" key="5">
    <source>
        <dbReference type="PROSITE" id="PS51272"/>
    </source>
</evidence>
<dbReference type="Pfam" id="PF13205">
    <property type="entry name" value="Big_5"/>
    <property type="match status" value="2"/>
</dbReference>
<dbReference type="RefSeq" id="WP_161821188.1">
    <property type="nucleotide sequence ID" value="NZ_LSRS01000002.1"/>
</dbReference>
<evidence type="ECO:0000256" key="1">
    <source>
        <dbReference type="ARBA" id="ARBA00022729"/>
    </source>
</evidence>
<dbReference type="CDD" id="cd00063">
    <property type="entry name" value="FN3"/>
    <property type="match status" value="1"/>
</dbReference>
<dbReference type="SUPFAM" id="SSF49384">
    <property type="entry name" value="Carbohydrate-binding domain"/>
    <property type="match status" value="1"/>
</dbReference>
<feature type="chain" id="PRO_5039411458" evidence="3">
    <location>
        <begin position="35"/>
        <end position="1014"/>
    </location>
</feature>
<keyword evidence="2" id="KW-0677">Repeat</keyword>
<keyword evidence="1 3" id="KW-0732">Signal</keyword>
<feature type="domain" description="Fibronectin type-III" evidence="4">
    <location>
        <begin position="603"/>
        <end position="702"/>
    </location>
</feature>
<evidence type="ECO:0000256" key="2">
    <source>
        <dbReference type="ARBA" id="ARBA00022737"/>
    </source>
</evidence>
<dbReference type="EC" id="3.2.1.4" evidence="6"/>
<dbReference type="PROSITE" id="PS51272">
    <property type="entry name" value="SLH"/>
    <property type="match status" value="3"/>
</dbReference>
<gene>
    <name evidence="6" type="ORF">SPSYN_00782</name>
</gene>
<dbReference type="InterPro" id="IPR002102">
    <property type="entry name" value="Cohesin_dom"/>
</dbReference>
<dbReference type="PROSITE" id="PS50853">
    <property type="entry name" value="FN3"/>
    <property type="match status" value="3"/>
</dbReference>
<evidence type="ECO:0000256" key="3">
    <source>
        <dbReference type="SAM" id="SignalP"/>
    </source>
</evidence>
<dbReference type="EMBL" id="LSRS01000002">
    <property type="protein sequence ID" value="KAF1086044.1"/>
    <property type="molecule type" value="Genomic_DNA"/>
</dbReference>
<feature type="domain" description="Fibronectin type-III" evidence="4">
    <location>
        <begin position="504"/>
        <end position="598"/>
    </location>
</feature>
<name>A0A9D2WRI2_9FIRM</name>
<dbReference type="SMART" id="SM00060">
    <property type="entry name" value="FN3"/>
    <property type="match status" value="4"/>
</dbReference>
<feature type="domain" description="SLH" evidence="5">
    <location>
        <begin position="832"/>
        <end position="895"/>
    </location>
</feature>